<protein>
    <submittedName>
        <fullName evidence="1">Uncharacterized protein</fullName>
    </submittedName>
</protein>
<gene>
    <name evidence="1" type="ordered locus">AM1_C0084</name>
</gene>
<reference evidence="1 2" key="1">
    <citation type="journal article" date="2008" name="Proc. Natl. Acad. Sci. U.S.A.">
        <title>Niche adaptation and genome expansion in the chlorophyll d-producing cyanobacterium Acaryochloris marina.</title>
        <authorList>
            <person name="Swingley W.D."/>
            <person name="Chen M."/>
            <person name="Cheung P.C."/>
            <person name="Conrad A.L."/>
            <person name="Dejesa L.C."/>
            <person name="Hao J."/>
            <person name="Honchak B.M."/>
            <person name="Karbach L.E."/>
            <person name="Kurdoglu A."/>
            <person name="Lahiri S."/>
            <person name="Mastrian S.D."/>
            <person name="Miyashita H."/>
            <person name="Page L."/>
            <person name="Ramakrishna P."/>
            <person name="Satoh S."/>
            <person name="Sattley W.M."/>
            <person name="Shimada Y."/>
            <person name="Taylor H.L."/>
            <person name="Tomo T."/>
            <person name="Tsuchiya T."/>
            <person name="Wang Z.T."/>
            <person name="Raymond J."/>
            <person name="Mimuro M."/>
            <person name="Blankenship R.E."/>
            <person name="Touchman J.W."/>
        </authorList>
    </citation>
    <scope>NUCLEOTIDE SEQUENCE [LARGE SCALE GENOMIC DNA]</scope>
    <source>
        <strain evidence="2">MBIC 11017</strain>
        <plasmid evidence="2">Plasmid pREB3</plasmid>
    </source>
</reference>
<sequence length="40" mass="4541">MNFWADLWGGKDFFADHVVTSQALVKEPVISADLEGFWGR</sequence>
<keyword evidence="2" id="KW-1185">Reference proteome</keyword>
<name>A8ZMI1_ACAM1</name>
<proteinExistence type="predicted"/>
<accession>A8ZMI1</accession>
<evidence type="ECO:0000313" key="2">
    <source>
        <dbReference type="Proteomes" id="UP000000268"/>
    </source>
</evidence>
<dbReference type="AlphaFoldDB" id="A8ZMI1"/>
<dbReference type="KEGG" id="amr:AM1_C0084"/>
<geneLocation type="plasmid" evidence="1 2">
    <name>pREB3</name>
</geneLocation>
<keyword evidence="1" id="KW-0614">Plasmid</keyword>
<evidence type="ECO:0000313" key="1">
    <source>
        <dbReference type="EMBL" id="ABW32392.1"/>
    </source>
</evidence>
<organism evidence="1 2">
    <name type="scientific">Acaryochloris marina (strain MBIC 11017)</name>
    <dbReference type="NCBI Taxonomy" id="329726"/>
    <lineage>
        <taxon>Bacteria</taxon>
        <taxon>Bacillati</taxon>
        <taxon>Cyanobacteriota</taxon>
        <taxon>Cyanophyceae</taxon>
        <taxon>Acaryochloridales</taxon>
        <taxon>Acaryochloridaceae</taxon>
        <taxon>Acaryochloris</taxon>
    </lineage>
</organism>
<dbReference type="HOGENOM" id="CLU_3283157_0_0_3"/>
<dbReference type="Proteomes" id="UP000000268">
    <property type="component" value="Plasmid pREB3"/>
</dbReference>
<dbReference type="EMBL" id="CP000840">
    <property type="protein sequence ID" value="ABW32392.1"/>
    <property type="molecule type" value="Genomic_DNA"/>
</dbReference>